<dbReference type="EC" id="1.17.1.9" evidence="18"/>
<keyword evidence="6" id="KW-0001">2Fe-2S</keyword>
<dbReference type="PROSITE" id="PS51379">
    <property type="entry name" value="4FE4S_FER_2"/>
    <property type="match status" value="2"/>
</dbReference>
<evidence type="ECO:0000256" key="13">
    <source>
        <dbReference type="SAM" id="MobiDB-lite"/>
    </source>
</evidence>
<dbReference type="Gene3D" id="3.40.228.10">
    <property type="entry name" value="Dimethylsulfoxide Reductase, domain 2"/>
    <property type="match status" value="1"/>
</dbReference>
<dbReference type="SUPFAM" id="SSF54862">
    <property type="entry name" value="4Fe-4S ferredoxins"/>
    <property type="match status" value="1"/>
</dbReference>
<dbReference type="SMART" id="SM00929">
    <property type="entry name" value="NADH-G_4Fe-4S_3"/>
    <property type="match status" value="1"/>
</dbReference>
<dbReference type="Proteomes" id="UP000552709">
    <property type="component" value="Unassembled WGS sequence"/>
</dbReference>
<dbReference type="GO" id="GO:0046872">
    <property type="term" value="F:metal ion binding"/>
    <property type="evidence" value="ECO:0007669"/>
    <property type="project" value="UniProtKB-KW"/>
</dbReference>
<dbReference type="Pfam" id="PF12838">
    <property type="entry name" value="Fer4_7"/>
    <property type="match status" value="1"/>
</dbReference>
<dbReference type="CDD" id="cd02753">
    <property type="entry name" value="MopB_Formate-Dh-H"/>
    <property type="match status" value="1"/>
</dbReference>
<dbReference type="Gene3D" id="2.20.25.90">
    <property type="entry name" value="ADC-like domains"/>
    <property type="match status" value="1"/>
</dbReference>
<evidence type="ECO:0000256" key="3">
    <source>
        <dbReference type="ARBA" id="ARBA00007023"/>
    </source>
</evidence>
<dbReference type="GO" id="GO:0003954">
    <property type="term" value="F:NADH dehydrogenase activity"/>
    <property type="evidence" value="ECO:0007669"/>
    <property type="project" value="TreeGrafter"/>
</dbReference>
<dbReference type="PROSITE" id="PS51085">
    <property type="entry name" value="2FE2S_FER_2"/>
    <property type="match status" value="1"/>
</dbReference>
<evidence type="ECO:0000256" key="2">
    <source>
        <dbReference type="ARBA" id="ARBA00001966"/>
    </source>
</evidence>
<dbReference type="PROSITE" id="PS51669">
    <property type="entry name" value="4FE4S_MOW_BIS_MGD"/>
    <property type="match status" value="1"/>
</dbReference>
<dbReference type="InterPro" id="IPR001041">
    <property type="entry name" value="2Fe-2S_ferredoxin-type"/>
</dbReference>
<dbReference type="Gene3D" id="3.40.50.740">
    <property type="match status" value="1"/>
</dbReference>
<dbReference type="Pfam" id="PF13510">
    <property type="entry name" value="Fer2_4"/>
    <property type="match status" value="1"/>
</dbReference>
<dbReference type="InterPro" id="IPR006478">
    <property type="entry name" value="Formate_DH_asu"/>
</dbReference>
<feature type="domain" description="4Fe-4S ferredoxin-type" evidence="15">
    <location>
        <begin position="216"/>
        <end position="245"/>
    </location>
</feature>
<dbReference type="PROSITE" id="PS00551">
    <property type="entry name" value="MOLYBDOPTERIN_PROK_1"/>
    <property type="match status" value="1"/>
</dbReference>
<dbReference type="PROSITE" id="PS51839">
    <property type="entry name" value="4FE4S_HC3"/>
    <property type="match status" value="1"/>
</dbReference>
<dbReference type="AlphaFoldDB" id="A0A7W8JX70"/>
<feature type="domain" description="4Fe-4S His(Cys)3-ligated-type" evidence="17">
    <location>
        <begin position="113"/>
        <end position="153"/>
    </location>
</feature>
<organism evidence="18 19">
    <name type="scientific">Deinococcus humi</name>
    <dbReference type="NCBI Taxonomy" id="662880"/>
    <lineage>
        <taxon>Bacteria</taxon>
        <taxon>Thermotogati</taxon>
        <taxon>Deinococcota</taxon>
        <taxon>Deinococci</taxon>
        <taxon>Deinococcales</taxon>
        <taxon>Deinococcaceae</taxon>
        <taxon>Deinococcus</taxon>
    </lineage>
</organism>
<dbReference type="InterPro" id="IPR006656">
    <property type="entry name" value="Mopterin_OxRdtase"/>
</dbReference>
<proteinExistence type="inferred from homology"/>
<dbReference type="InterPro" id="IPR027467">
    <property type="entry name" value="MopterinOxRdtase_cofactor_BS"/>
</dbReference>
<dbReference type="GO" id="GO:0016020">
    <property type="term" value="C:membrane"/>
    <property type="evidence" value="ECO:0007669"/>
    <property type="project" value="TreeGrafter"/>
</dbReference>
<evidence type="ECO:0000256" key="7">
    <source>
        <dbReference type="ARBA" id="ARBA00022723"/>
    </source>
</evidence>
<dbReference type="Pfam" id="PF01568">
    <property type="entry name" value="Molydop_binding"/>
    <property type="match status" value="1"/>
</dbReference>
<dbReference type="Gene3D" id="3.30.70.20">
    <property type="match status" value="1"/>
</dbReference>
<evidence type="ECO:0000256" key="8">
    <source>
        <dbReference type="ARBA" id="ARBA00022737"/>
    </source>
</evidence>
<dbReference type="InterPro" id="IPR041924">
    <property type="entry name" value="Formate_Dh-H_N"/>
</dbReference>
<gene>
    <name evidence="18" type="ORF">HNQ08_002664</name>
</gene>
<dbReference type="Gene3D" id="2.40.40.20">
    <property type="match status" value="1"/>
</dbReference>
<evidence type="ECO:0000256" key="9">
    <source>
        <dbReference type="ARBA" id="ARBA00023002"/>
    </source>
</evidence>
<dbReference type="FunFam" id="2.40.40.20:FF:000005">
    <property type="entry name" value="Periplasmic nitrate reductase"/>
    <property type="match status" value="1"/>
</dbReference>
<dbReference type="InterPro" id="IPR017900">
    <property type="entry name" value="4Fe4S_Fe_S_CS"/>
</dbReference>
<dbReference type="GO" id="GO:0015942">
    <property type="term" value="P:formate metabolic process"/>
    <property type="evidence" value="ECO:0007669"/>
    <property type="project" value="InterPro"/>
</dbReference>
<evidence type="ECO:0000259" key="16">
    <source>
        <dbReference type="PROSITE" id="PS51669"/>
    </source>
</evidence>
<sequence length="1030" mass="113457">MKPDPDSAPQYVPARAHPKNLSPLTHTQGNQASTAAMDTQVMLNGVTVPARTGEWLVEVINRQGLELPQVCYHPQLGPVQTCDTCLVDVGGELVRSCATRVTPALAVRTETSAASQARLAAFDKILGNHLLYCTVCDNNNGNCEVHNTTGLLNIQHQVVPYHPKPFLVDNSNPFYRYDPDQCILCGRCVEACQNLQVNETLTINWEDAHPRVLWDGGKPINESSCVSCGHCVSVCPCNALMETSMLGEAGLATGLPQPVFQQAVDLVKAAEPSIGYRPILQLSETEEAMREGKNKRTKTVCTYCGVGCSFEVWTDKRHILKIEPTHGPANGVSTCVKGKFSWDYVNSKERLTTPLIRGEGGFREATWDEALALIARRFSEIRQESGPDALAFIASSKTTNEEGFLMQKLARAVIGTNNMDNCSRYCQSPATMGLWRTVGYGGDSGSISDIESAGLVIGIGTNTAESHPVLATRVKRSHKLRGQRLIVADLREHEMAQRADLFVKPRPGTDFVWLNAVSRYILDQGLEQQAFIERWVNDFDAFRNTLQAYTLEYAEGVTGISQEQLKQIAQEIVAADGTCILWAMGVTQQMGGSETSTAISNLLLLTGNYMRPSAGSYPLRGHNNVQGASDMGAMPDRVTGYQRVTDPEVRAKYQAAWGVPLPTNKGLDNHQMVEAIHAGSLRGMYIKGEEMSIVDSNANHVDAALEKLDFFVVQDVFFSHTASFADVVLPASPSLEKDGTFTNTERRVQRLYQVFEPLGQSRPDWQIIQGVANALGAGWNYTHPSQIMDEIASLTPLYAGVTYERLEGFKSLQWPVHPDGSDSPLLFVNGFPFPDGKARFYPAQWVPPVEPPDLEYDLHFNNGRMLEHFHEGNMTFKSPGTTQKVPGTFLEVSPELAQERGLQNGSVVRLVSRHGAIRLSVLVTNRVFGRQLYMPMNTQDAAQAVNRLTGSHADLSTHTPAYKDTAVRMEVLSLDGTTPLPRTNHRYGHPTPQRGVEVERKWQRADYTFPGDLPDLPQIASEMLENAGAD</sequence>
<dbReference type="SUPFAM" id="SSF54292">
    <property type="entry name" value="2Fe-2S ferredoxin-like"/>
    <property type="match status" value="1"/>
</dbReference>
<keyword evidence="4" id="KW-0004">4Fe-4S</keyword>
<keyword evidence="19" id="KW-1185">Reference proteome</keyword>
<evidence type="ECO:0000313" key="18">
    <source>
        <dbReference type="EMBL" id="MBB5363558.1"/>
    </source>
</evidence>
<dbReference type="InterPro" id="IPR006657">
    <property type="entry name" value="MoPterin_dinucl-bd_dom"/>
</dbReference>
<evidence type="ECO:0000256" key="10">
    <source>
        <dbReference type="ARBA" id="ARBA00023004"/>
    </source>
</evidence>
<feature type="region of interest" description="Disordered" evidence="13">
    <location>
        <begin position="1"/>
        <end position="31"/>
    </location>
</feature>
<feature type="domain" description="2Fe-2S ferredoxin-type" evidence="14">
    <location>
        <begin position="37"/>
        <end position="113"/>
    </location>
</feature>
<comment type="cofactor">
    <cofactor evidence="2">
        <name>[4Fe-4S] cluster</name>
        <dbReference type="ChEBI" id="CHEBI:49883"/>
    </cofactor>
</comment>
<reference evidence="18 19" key="1">
    <citation type="submission" date="2020-08" db="EMBL/GenBank/DDBJ databases">
        <title>Genomic Encyclopedia of Type Strains, Phase IV (KMG-IV): sequencing the most valuable type-strain genomes for metagenomic binning, comparative biology and taxonomic classification.</title>
        <authorList>
            <person name="Goeker M."/>
        </authorList>
    </citation>
    <scope>NUCLEOTIDE SEQUENCE [LARGE SCALE GENOMIC DNA]</scope>
    <source>
        <strain evidence="18 19">DSM 27939</strain>
    </source>
</reference>
<keyword evidence="7" id="KW-0479">Metal-binding</keyword>
<comment type="caution">
    <text evidence="18">The sequence shown here is derived from an EMBL/GenBank/DDBJ whole genome shotgun (WGS) entry which is preliminary data.</text>
</comment>
<feature type="compositionally biased region" description="Polar residues" evidence="13">
    <location>
        <begin position="22"/>
        <end position="31"/>
    </location>
</feature>
<dbReference type="SUPFAM" id="SSF53706">
    <property type="entry name" value="Formate dehydrogenase/DMSO reductase, domains 1-3"/>
    <property type="match status" value="1"/>
</dbReference>
<evidence type="ECO:0000256" key="12">
    <source>
        <dbReference type="ARBA" id="ARBA00034078"/>
    </source>
</evidence>
<dbReference type="PANTHER" id="PTHR43105">
    <property type="entry name" value="RESPIRATORY NITRATE REDUCTASE"/>
    <property type="match status" value="1"/>
</dbReference>
<evidence type="ECO:0000259" key="15">
    <source>
        <dbReference type="PROSITE" id="PS51379"/>
    </source>
</evidence>
<dbReference type="PIRSF" id="PIRSF036643">
    <property type="entry name" value="FDH_alpha"/>
    <property type="match status" value="1"/>
</dbReference>
<dbReference type="FunFam" id="3.10.20.740:FF:000003">
    <property type="entry name" value="Formate dehydrogenase subunit alpha"/>
    <property type="match status" value="1"/>
</dbReference>
<evidence type="ECO:0000313" key="19">
    <source>
        <dbReference type="Proteomes" id="UP000552709"/>
    </source>
</evidence>
<keyword evidence="11" id="KW-0411">Iron-sulfur</keyword>
<keyword evidence="10" id="KW-0408">Iron</keyword>
<evidence type="ECO:0000259" key="14">
    <source>
        <dbReference type="PROSITE" id="PS51085"/>
    </source>
</evidence>
<dbReference type="InterPro" id="IPR019574">
    <property type="entry name" value="NADH_UbQ_OxRdtase_Gsu_4Fe4S-bd"/>
</dbReference>
<dbReference type="NCBIfam" id="TIGR01591">
    <property type="entry name" value="Fdh-alpha"/>
    <property type="match status" value="1"/>
</dbReference>
<dbReference type="Pfam" id="PF10588">
    <property type="entry name" value="NADH-G_4Fe-4S_3"/>
    <property type="match status" value="1"/>
</dbReference>
<dbReference type="FunFam" id="3.30.70.20:FF:000032">
    <property type="entry name" value="Formate dehydrogenase, alpha subunit"/>
    <property type="match status" value="1"/>
</dbReference>
<dbReference type="GO" id="GO:0008863">
    <property type="term" value="F:formate dehydrogenase (NAD+) activity"/>
    <property type="evidence" value="ECO:0007669"/>
    <property type="project" value="UniProtKB-EC"/>
</dbReference>
<dbReference type="InterPro" id="IPR017896">
    <property type="entry name" value="4Fe4S_Fe-S-bd"/>
</dbReference>
<comment type="similarity">
    <text evidence="3">In the C-terminal section; belongs to the prokaryotic molybdopterin-containing oxidoreductase family.</text>
</comment>
<evidence type="ECO:0000256" key="1">
    <source>
        <dbReference type="ARBA" id="ARBA00001942"/>
    </source>
</evidence>
<dbReference type="Pfam" id="PF04879">
    <property type="entry name" value="Molybdop_Fe4S4"/>
    <property type="match status" value="1"/>
</dbReference>
<dbReference type="FunFam" id="3.40.228.10:FF:000002">
    <property type="entry name" value="Formate dehydrogenase subunit alpha"/>
    <property type="match status" value="1"/>
</dbReference>
<comment type="cofactor">
    <cofactor evidence="12">
        <name>[2Fe-2S] cluster</name>
        <dbReference type="ChEBI" id="CHEBI:190135"/>
    </cofactor>
</comment>
<dbReference type="PROSITE" id="PS00198">
    <property type="entry name" value="4FE4S_FER_1"/>
    <property type="match status" value="1"/>
</dbReference>
<dbReference type="GO" id="GO:0022904">
    <property type="term" value="P:respiratory electron transport chain"/>
    <property type="evidence" value="ECO:0007669"/>
    <property type="project" value="TreeGrafter"/>
</dbReference>
<dbReference type="InterPro" id="IPR050123">
    <property type="entry name" value="Prok_molybdopt-oxidoreductase"/>
</dbReference>
<keyword evidence="5" id="KW-0500">Molybdenum</keyword>
<evidence type="ECO:0000256" key="11">
    <source>
        <dbReference type="ARBA" id="ARBA00023014"/>
    </source>
</evidence>
<evidence type="ECO:0000256" key="5">
    <source>
        <dbReference type="ARBA" id="ARBA00022505"/>
    </source>
</evidence>
<dbReference type="InterPro" id="IPR009010">
    <property type="entry name" value="Asp_de-COase-like_dom_sf"/>
</dbReference>
<evidence type="ECO:0000256" key="4">
    <source>
        <dbReference type="ARBA" id="ARBA00022485"/>
    </source>
</evidence>
<keyword evidence="8" id="KW-0677">Repeat</keyword>
<dbReference type="SUPFAM" id="SSF50692">
    <property type="entry name" value="ADC-like"/>
    <property type="match status" value="1"/>
</dbReference>
<comment type="cofactor">
    <cofactor evidence="1">
        <name>Mo-bis(molybdopterin guanine dinucleotide)</name>
        <dbReference type="ChEBI" id="CHEBI:60539"/>
    </cofactor>
</comment>
<dbReference type="InterPro" id="IPR036010">
    <property type="entry name" value="2Fe-2S_ferredoxin-like_sf"/>
</dbReference>
<name>A0A7W8JX70_9DEIO</name>
<dbReference type="EMBL" id="JACHFL010000006">
    <property type="protein sequence ID" value="MBB5363558.1"/>
    <property type="molecule type" value="Genomic_DNA"/>
</dbReference>
<feature type="domain" description="4Fe-4S ferredoxin-type" evidence="15">
    <location>
        <begin position="173"/>
        <end position="200"/>
    </location>
</feature>
<accession>A0A7W8JX70</accession>
<dbReference type="FunFam" id="2.20.25.90:FF:000001">
    <property type="entry name" value="Formate dehydrogenase subunit alpha"/>
    <property type="match status" value="1"/>
</dbReference>
<dbReference type="InterPro" id="IPR006963">
    <property type="entry name" value="Mopterin_OxRdtase_4Fe-4S_dom"/>
</dbReference>
<feature type="domain" description="4Fe-4S Mo/W bis-MGD-type" evidence="16">
    <location>
        <begin position="294"/>
        <end position="349"/>
    </location>
</feature>
<keyword evidence="9 18" id="KW-0560">Oxidoreductase</keyword>
<protein>
    <submittedName>
        <fullName evidence="18">Formate dehydrogenase major subunit</fullName>
        <ecNumber evidence="18">1.17.1.9</ecNumber>
    </submittedName>
</protein>
<dbReference type="GO" id="GO:0051537">
    <property type="term" value="F:2 iron, 2 sulfur cluster binding"/>
    <property type="evidence" value="ECO:0007669"/>
    <property type="project" value="UniProtKB-KW"/>
</dbReference>
<dbReference type="PANTHER" id="PTHR43105:SF14">
    <property type="entry name" value="FORMATE DEHYDROGENASE H"/>
    <property type="match status" value="1"/>
</dbReference>
<dbReference type="Pfam" id="PF00384">
    <property type="entry name" value="Molybdopterin"/>
    <property type="match status" value="1"/>
</dbReference>
<evidence type="ECO:0000259" key="17">
    <source>
        <dbReference type="PROSITE" id="PS51839"/>
    </source>
</evidence>
<dbReference type="GO" id="GO:0051539">
    <property type="term" value="F:4 iron, 4 sulfur cluster binding"/>
    <property type="evidence" value="ECO:0007669"/>
    <property type="project" value="UniProtKB-KW"/>
</dbReference>
<dbReference type="SMART" id="SM00926">
    <property type="entry name" value="Molybdop_Fe4S4"/>
    <property type="match status" value="1"/>
</dbReference>
<dbReference type="Gene3D" id="3.10.20.740">
    <property type="match status" value="1"/>
</dbReference>
<dbReference type="GO" id="GO:0043546">
    <property type="term" value="F:molybdopterin cofactor binding"/>
    <property type="evidence" value="ECO:0007669"/>
    <property type="project" value="InterPro"/>
</dbReference>
<evidence type="ECO:0000256" key="6">
    <source>
        <dbReference type="ARBA" id="ARBA00022714"/>
    </source>
</evidence>